<reference evidence="2" key="1">
    <citation type="submission" date="2018-06" db="EMBL/GenBank/DDBJ databases">
        <authorList>
            <person name="Merrill B.D."/>
            <person name="Payne A.M."/>
            <person name="Hilton J.A."/>
            <person name="Ward A.T."/>
            <person name="Fajardo C.P."/>
            <person name="Velez K."/>
            <person name="Hope S."/>
            <person name="Tsourkas P.K."/>
        </authorList>
    </citation>
    <scope>NUCLEOTIDE SEQUENCE [LARGE SCALE GENOMIC DNA]</scope>
</reference>
<gene>
    <name evidence="1" type="ORF">WANDERER_65</name>
</gene>
<keyword evidence="2" id="KW-1185">Reference proteome</keyword>
<evidence type="ECO:0000313" key="2">
    <source>
        <dbReference type="Proteomes" id="UP000255890"/>
    </source>
</evidence>
<dbReference type="Proteomes" id="UP000255890">
    <property type="component" value="Segment"/>
</dbReference>
<sequence length="171" mass="20474">MGHYFYISPEEYEEAAKNGVSANRLECRIRYEGWSKDRAIHTPPRKHKDRSKWVEIAKQNGISRHVFDNRIRYGWSEEQAATEPKWTTEQYRHQLKKQREAKRKYPVELIKKAENNGISYKTFLFRVSCGWSWERAATEPLVPNAEKGRRGSRTLRERYGDVNRIIFQKRQ</sequence>
<evidence type="ECO:0000313" key="1">
    <source>
        <dbReference type="EMBL" id="AXF39482.1"/>
    </source>
</evidence>
<name>A0A345ARM8_9CAUD</name>
<accession>A0A345ARM8</accession>
<dbReference type="EMBL" id="MH431930">
    <property type="protein sequence ID" value="AXF39482.1"/>
    <property type="molecule type" value="Genomic_DNA"/>
</dbReference>
<proteinExistence type="predicted"/>
<organism evidence="1 2">
    <name type="scientific">Paenibacillus phage Wanderer</name>
    <dbReference type="NCBI Taxonomy" id="2249779"/>
    <lineage>
        <taxon>Viruses</taxon>
        <taxon>Duplodnaviria</taxon>
        <taxon>Heunggongvirae</taxon>
        <taxon>Uroviricota</taxon>
        <taxon>Caudoviricetes</taxon>
        <taxon>Gochnauervirinae</taxon>
        <taxon>Wanderervirus</taxon>
        <taxon>Wanderervirus wanderer</taxon>
    </lineage>
</organism>
<protein>
    <submittedName>
        <fullName evidence="1">Uncharacterized protein</fullName>
    </submittedName>
</protein>